<evidence type="ECO:0008006" key="4">
    <source>
        <dbReference type="Google" id="ProtNLM"/>
    </source>
</evidence>
<organism evidence="2 3">
    <name type="scientific">Salinimicrobium marinum</name>
    <dbReference type="NCBI Taxonomy" id="680283"/>
    <lineage>
        <taxon>Bacteria</taxon>
        <taxon>Pseudomonadati</taxon>
        <taxon>Bacteroidota</taxon>
        <taxon>Flavobacteriia</taxon>
        <taxon>Flavobacteriales</taxon>
        <taxon>Flavobacteriaceae</taxon>
        <taxon>Salinimicrobium</taxon>
    </lineage>
</organism>
<comment type="caution">
    <text evidence="2">The sequence shown here is derived from an EMBL/GenBank/DDBJ whole genome shotgun (WGS) entry which is preliminary data.</text>
</comment>
<reference evidence="2" key="2">
    <citation type="submission" date="2020-09" db="EMBL/GenBank/DDBJ databases">
        <authorList>
            <person name="Sun Q."/>
            <person name="Kim S."/>
        </authorList>
    </citation>
    <scope>NUCLEOTIDE SEQUENCE</scope>
    <source>
        <strain evidence="2">KCTC 12719</strain>
    </source>
</reference>
<evidence type="ECO:0000313" key="2">
    <source>
        <dbReference type="EMBL" id="GHA40909.1"/>
    </source>
</evidence>
<sequence length="261" mass="29495">MKKVFLILFLSQMAVSQAQEMTYKYVKVPEKFEFLKEENKFQVNALTAFLFEKYGFEAIYKEKTPAGVDPCEILHANVENKSGLFRTKLQVNLEDCNQRVVFTSEEGMSREKDYKTSYHEALREAFQSLENFTAEMPGHAQNISESSVTEESSVQIKDTSGEEPQQVGITITSKELSRDKTLRNGGQVYQLKQDSSGYSLFREGEEEKFGSLIKSGSGSNYIYSSKNLQGSAFFDAAGNLIVEYVDVNTGQLVSVNYELQD</sequence>
<keyword evidence="3" id="KW-1185">Reference proteome</keyword>
<feature type="chain" id="PRO_5036711302" description="Secreted protein" evidence="1">
    <location>
        <begin position="19"/>
        <end position="261"/>
    </location>
</feature>
<protein>
    <recommendedName>
        <fullName evidence="4">Secreted protein</fullName>
    </recommendedName>
</protein>
<reference evidence="2" key="1">
    <citation type="journal article" date="2014" name="Int. J. Syst. Evol. Microbiol.">
        <title>Complete genome sequence of Corynebacterium casei LMG S-19264T (=DSM 44701T), isolated from a smear-ripened cheese.</title>
        <authorList>
            <consortium name="US DOE Joint Genome Institute (JGI-PGF)"/>
            <person name="Walter F."/>
            <person name="Albersmeier A."/>
            <person name="Kalinowski J."/>
            <person name="Ruckert C."/>
        </authorList>
    </citation>
    <scope>NUCLEOTIDE SEQUENCE</scope>
    <source>
        <strain evidence="2">KCTC 12719</strain>
    </source>
</reference>
<evidence type="ECO:0000313" key="3">
    <source>
        <dbReference type="Proteomes" id="UP000610456"/>
    </source>
</evidence>
<dbReference type="AlphaFoldDB" id="A0A918W0J3"/>
<feature type="signal peptide" evidence="1">
    <location>
        <begin position="1"/>
        <end position="18"/>
    </location>
</feature>
<accession>A0A918W0J3</accession>
<gene>
    <name evidence="2" type="ORF">GCM10007103_22820</name>
</gene>
<dbReference type="Proteomes" id="UP000610456">
    <property type="component" value="Unassembled WGS sequence"/>
</dbReference>
<evidence type="ECO:0000256" key="1">
    <source>
        <dbReference type="SAM" id="SignalP"/>
    </source>
</evidence>
<name>A0A918W0J3_9FLAO</name>
<proteinExistence type="predicted"/>
<dbReference type="RefSeq" id="WP_189604891.1">
    <property type="nucleotide sequence ID" value="NZ_BMXB01000009.1"/>
</dbReference>
<dbReference type="EMBL" id="BMXB01000009">
    <property type="protein sequence ID" value="GHA40909.1"/>
    <property type="molecule type" value="Genomic_DNA"/>
</dbReference>
<keyword evidence="1" id="KW-0732">Signal</keyword>